<proteinExistence type="predicted"/>
<protein>
    <submittedName>
        <fullName evidence="3">Uncharacterized protein</fullName>
    </submittedName>
</protein>
<keyword evidence="2" id="KW-1133">Transmembrane helix</keyword>
<evidence type="ECO:0000313" key="3">
    <source>
        <dbReference type="EMBL" id="CAE7573019.1"/>
    </source>
</evidence>
<reference evidence="3" key="1">
    <citation type="submission" date="2021-02" db="EMBL/GenBank/DDBJ databases">
        <authorList>
            <person name="Dougan E. K."/>
            <person name="Rhodes N."/>
            <person name="Thang M."/>
            <person name="Chan C."/>
        </authorList>
    </citation>
    <scope>NUCLEOTIDE SEQUENCE</scope>
</reference>
<accession>A0A812UQE9</accession>
<keyword evidence="2" id="KW-0812">Transmembrane</keyword>
<evidence type="ECO:0000256" key="1">
    <source>
        <dbReference type="SAM" id="MobiDB-lite"/>
    </source>
</evidence>
<evidence type="ECO:0000313" key="4">
    <source>
        <dbReference type="Proteomes" id="UP000604046"/>
    </source>
</evidence>
<name>A0A812UQE9_9DINO</name>
<feature type="region of interest" description="Disordered" evidence="1">
    <location>
        <begin position="222"/>
        <end position="241"/>
    </location>
</feature>
<comment type="caution">
    <text evidence="3">The sequence shown here is derived from an EMBL/GenBank/DDBJ whole genome shotgun (WGS) entry which is preliminary data.</text>
</comment>
<feature type="transmembrane region" description="Helical" evidence="2">
    <location>
        <begin position="20"/>
        <end position="41"/>
    </location>
</feature>
<keyword evidence="2" id="KW-0472">Membrane</keyword>
<organism evidence="3 4">
    <name type="scientific">Symbiodinium natans</name>
    <dbReference type="NCBI Taxonomy" id="878477"/>
    <lineage>
        <taxon>Eukaryota</taxon>
        <taxon>Sar</taxon>
        <taxon>Alveolata</taxon>
        <taxon>Dinophyceae</taxon>
        <taxon>Suessiales</taxon>
        <taxon>Symbiodiniaceae</taxon>
        <taxon>Symbiodinium</taxon>
    </lineage>
</organism>
<dbReference type="AlphaFoldDB" id="A0A812UQE9"/>
<evidence type="ECO:0000256" key="2">
    <source>
        <dbReference type="SAM" id="Phobius"/>
    </source>
</evidence>
<gene>
    <name evidence="3" type="ORF">SNAT2548_LOCUS32659</name>
</gene>
<sequence length="241" mass="26495">MLMAGGMGAAFMGMAPFASPNFFMIGLLAAMVQCHMGYAYMQRIYWTQRRRYVLEITREEDSNGKVSVVVTCDAGVERRFALTDEAASPSLADIITKGGTFMFIDKQAGSILQQEMLDELLQSDRGIQDEKVTAKPVMEETAEQSLRIVQKFKELTLEHLDKIPEKDNTSSPQEGLRQLERAAQIAGAGCMVGGLFLWVLGDWSAQAAIRAAAENYKPQATLMPEGANAPPMRSPHSRAAQ</sequence>
<dbReference type="EMBL" id="CAJNDS010002721">
    <property type="protein sequence ID" value="CAE7573019.1"/>
    <property type="molecule type" value="Genomic_DNA"/>
</dbReference>
<keyword evidence="4" id="KW-1185">Reference proteome</keyword>
<dbReference type="Proteomes" id="UP000604046">
    <property type="component" value="Unassembled WGS sequence"/>
</dbReference>
<dbReference type="OrthoDB" id="440366at2759"/>